<dbReference type="Gene3D" id="1.10.260.40">
    <property type="entry name" value="lambda repressor-like DNA-binding domains"/>
    <property type="match status" value="1"/>
</dbReference>
<feature type="domain" description="HTH cro/C1-type" evidence="1">
    <location>
        <begin position="19"/>
        <end position="73"/>
    </location>
</feature>
<name>A0A1G2U5V9_9BACT</name>
<sequence length="107" mass="12492">MDKKEEGSLEREPIIKNRLRYCRMAISLSQKDLAFLMGLPASEISRWERGKRIPSVYNAIGLAVAAQRLVEDVFFDYRGEWQERIKKRAKLLNPADKKVEKIKKQKA</sequence>
<evidence type="ECO:0000313" key="2">
    <source>
        <dbReference type="EMBL" id="OHB04854.1"/>
    </source>
</evidence>
<reference evidence="2 3" key="1">
    <citation type="journal article" date="2016" name="Nat. Commun.">
        <title>Thousands of microbial genomes shed light on interconnected biogeochemical processes in an aquifer system.</title>
        <authorList>
            <person name="Anantharaman K."/>
            <person name="Brown C.T."/>
            <person name="Hug L.A."/>
            <person name="Sharon I."/>
            <person name="Castelle C.J."/>
            <person name="Probst A.J."/>
            <person name="Thomas B.C."/>
            <person name="Singh A."/>
            <person name="Wilkins M.J."/>
            <person name="Karaoz U."/>
            <person name="Brodie E.L."/>
            <person name="Williams K.H."/>
            <person name="Hubbard S.S."/>
            <person name="Banfield J.F."/>
        </authorList>
    </citation>
    <scope>NUCLEOTIDE SEQUENCE [LARGE SCALE GENOMIC DNA]</scope>
</reference>
<evidence type="ECO:0000313" key="3">
    <source>
        <dbReference type="Proteomes" id="UP000177722"/>
    </source>
</evidence>
<comment type="caution">
    <text evidence="2">The sequence shown here is derived from an EMBL/GenBank/DDBJ whole genome shotgun (WGS) entry which is preliminary data.</text>
</comment>
<dbReference type="SUPFAM" id="SSF47413">
    <property type="entry name" value="lambda repressor-like DNA-binding domains"/>
    <property type="match status" value="1"/>
</dbReference>
<organism evidence="2 3">
    <name type="scientific">Candidatus Zambryskibacteria bacterium RIFCSPLOWO2_01_FULL_45_43</name>
    <dbReference type="NCBI Taxonomy" id="1802762"/>
    <lineage>
        <taxon>Bacteria</taxon>
        <taxon>Candidatus Zambryskiibacteriota</taxon>
    </lineage>
</organism>
<dbReference type="CDD" id="cd00093">
    <property type="entry name" value="HTH_XRE"/>
    <property type="match status" value="1"/>
</dbReference>
<evidence type="ECO:0000259" key="1">
    <source>
        <dbReference type="PROSITE" id="PS50943"/>
    </source>
</evidence>
<dbReference type="SMART" id="SM00530">
    <property type="entry name" value="HTH_XRE"/>
    <property type="match status" value="1"/>
</dbReference>
<dbReference type="PROSITE" id="PS50943">
    <property type="entry name" value="HTH_CROC1"/>
    <property type="match status" value="1"/>
</dbReference>
<accession>A0A1G2U5V9</accession>
<gene>
    <name evidence="2" type="ORF">A3B16_01440</name>
</gene>
<dbReference type="AlphaFoldDB" id="A0A1G2U5V9"/>
<protein>
    <recommendedName>
        <fullName evidence="1">HTH cro/C1-type domain-containing protein</fullName>
    </recommendedName>
</protein>
<dbReference type="Pfam" id="PF01381">
    <property type="entry name" value="HTH_3"/>
    <property type="match status" value="1"/>
</dbReference>
<dbReference type="InterPro" id="IPR001387">
    <property type="entry name" value="Cro/C1-type_HTH"/>
</dbReference>
<dbReference type="GO" id="GO:0003677">
    <property type="term" value="F:DNA binding"/>
    <property type="evidence" value="ECO:0007669"/>
    <property type="project" value="InterPro"/>
</dbReference>
<dbReference type="EMBL" id="MHWF01000032">
    <property type="protein sequence ID" value="OHB04854.1"/>
    <property type="molecule type" value="Genomic_DNA"/>
</dbReference>
<proteinExistence type="predicted"/>
<dbReference type="InterPro" id="IPR010982">
    <property type="entry name" value="Lambda_DNA-bd_dom_sf"/>
</dbReference>
<dbReference type="Proteomes" id="UP000177722">
    <property type="component" value="Unassembled WGS sequence"/>
</dbReference>